<dbReference type="Proteomes" id="UP001141806">
    <property type="component" value="Unassembled WGS sequence"/>
</dbReference>
<comment type="caution">
    <text evidence="3">The sequence shown here is derived from an EMBL/GenBank/DDBJ whole genome shotgun (WGS) entry which is preliminary data.</text>
</comment>
<name>A0A9Q0GNB9_9MAGN</name>
<reference evidence="3" key="1">
    <citation type="journal article" date="2023" name="Plant J.">
        <title>The genome of the king protea, Protea cynaroides.</title>
        <authorList>
            <person name="Chang J."/>
            <person name="Duong T.A."/>
            <person name="Schoeman C."/>
            <person name="Ma X."/>
            <person name="Roodt D."/>
            <person name="Barker N."/>
            <person name="Li Z."/>
            <person name="Van de Peer Y."/>
            <person name="Mizrachi E."/>
        </authorList>
    </citation>
    <scope>NUCLEOTIDE SEQUENCE</scope>
    <source>
        <tissue evidence="3">Young leaves</tissue>
    </source>
</reference>
<evidence type="ECO:0000256" key="2">
    <source>
        <dbReference type="SAM" id="Phobius"/>
    </source>
</evidence>
<keyword evidence="4" id="KW-1185">Reference proteome</keyword>
<feature type="region of interest" description="Disordered" evidence="1">
    <location>
        <begin position="1"/>
        <end position="29"/>
    </location>
</feature>
<evidence type="ECO:0000256" key="1">
    <source>
        <dbReference type="SAM" id="MobiDB-lite"/>
    </source>
</evidence>
<keyword evidence="2" id="KW-0472">Membrane</keyword>
<dbReference type="OrthoDB" id="672127at2759"/>
<evidence type="ECO:0000313" key="3">
    <source>
        <dbReference type="EMBL" id="KAJ4950565.1"/>
    </source>
</evidence>
<sequence>MPNTMDSLEQQNEGSQSISPPIDGDPESRMKASIQERLNGVASLASRSCIYRVPEKLRKINEEAYTPQVASIGPFHHGKRKLRVTETDKLQYLRSFVDRRPDIAWEEYYDTMKRMEERTRQCYAEIISISSAEFVEMMLLDGCFILEFLLRNSLEVSHRGEDPVSSNLWLSNAIKCDFILLENQLPLFVLESLYNLNRRDRDYSLSQIISFSFPHMVPKVGQGLKENFKSSQVNRQQDCCCCCCSSSSSSCALLRENKVTDSVSTTVDMADYELAIITSQIKHLLDFVRHSYIPVTSSGNENKLVELPPNVSQLREAGIKFEVGIAKCLLDISLKKGVLAIPFINIGDWTESLFRNMIAFEQLHCVGPKFITDYVTLLNSFVGSSKDVILLQEEGIINSLLGDHERVPLIFNKLANEVNIDHQDFYFSDICLDLNTYYSLYRVTWHAWKANLIRTYFNAPWTVISVIAAVVMLVLSFLETIYSIN</sequence>
<feature type="transmembrane region" description="Helical" evidence="2">
    <location>
        <begin position="459"/>
        <end position="478"/>
    </location>
</feature>
<dbReference type="InterPro" id="IPR004158">
    <property type="entry name" value="DUF247_pln"/>
</dbReference>
<gene>
    <name evidence="3" type="ORF">NE237_027397</name>
</gene>
<evidence type="ECO:0000313" key="4">
    <source>
        <dbReference type="Proteomes" id="UP001141806"/>
    </source>
</evidence>
<proteinExistence type="predicted"/>
<accession>A0A9Q0GNB9</accession>
<keyword evidence="2" id="KW-1133">Transmembrane helix</keyword>
<dbReference type="AlphaFoldDB" id="A0A9Q0GNB9"/>
<dbReference type="Pfam" id="PF03140">
    <property type="entry name" value="DUF247"/>
    <property type="match status" value="1"/>
</dbReference>
<feature type="compositionally biased region" description="Polar residues" evidence="1">
    <location>
        <begin position="1"/>
        <end position="19"/>
    </location>
</feature>
<organism evidence="3 4">
    <name type="scientific">Protea cynaroides</name>
    <dbReference type="NCBI Taxonomy" id="273540"/>
    <lineage>
        <taxon>Eukaryota</taxon>
        <taxon>Viridiplantae</taxon>
        <taxon>Streptophyta</taxon>
        <taxon>Embryophyta</taxon>
        <taxon>Tracheophyta</taxon>
        <taxon>Spermatophyta</taxon>
        <taxon>Magnoliopsida</taxon>
        <taxon>Proteales</taxon>
        <taxon>Proteaceae</taxon>
        <taxon>Protea</taxon>
    </lineage>
</organism>
<protein>
    <submittedName>
        <fullName evidence="3">Uncharacterized protein</fullName>
    </submittedName>
</protein>
<dbReference type="EMBL" id="JAMYWD010000012">
    <property type="protein sequence ID" value="KAJ4950565.1"/>
    <property type="molecule type" value="Genomic_DNA"/>
</dbReference>
<dbReference type="PANTHER" id="PTHR31170">
    <property type="entry name" value="BNAC04G53230D PROTEIN"/>
    <property type="match status" value="1"/>
</dbReference>
<keyword evidence="2" id="KW-0812">Transmembrane</keyword>
<dbReference type="PANTHER" id="PTHR31170:SF25">
    <property type="entry name" value="BNAA09G04570D PROTEIN"/>
    <property type="match status" value="1"/>
</dbReference>